<evidence type="ECO:0008006" key="4">
    <source>
        <dbReference type="Google" id="ProtNLM"/>
    </source>
</evidence>
<proteinExistence type="predicted"/>
<feature type="region of interest" description="Disordered" evidence="1">
    <location>
        <begin position="66"/>
        <end position="86"/>
    </location>
</feature>
<dbReference type="Proteomes" id="UP000279909">
    <property type="component" value="Unassembled WGS sequence"/>
</dbReference>
<dbReference type="OrthoDB" id="2138957at2"/>
<evidence type="ECO:0000313" key="2">
    <source>
        <dbReference type="EMBL" id="RNC99230.1"/>
    </source>
</evidence>
<sequence length="163" mass="18370">MKRSSLRSFGIACFIIGMVMTMSNKFHIPFLSSDDVSNEEQYKEQITQLEHQLEEAKEQIAVLEQKEQTTSQKLETTNENTTTKDEVTDEEVVSGTLYIYSGLTVAEIAQKLKDMGIIHNSVELELFLAQPEYAKSIQKGQFELNSSMSIEEIANIITGKQPA</sequence>
<comment type="caution">
    <text evidence="2">The sequence shown here is derived from an EMBL/GenBank/DDBJ whole genome shotgun (WGS) entry which is preliminary data.</text>
</comment>
<keyword evidence="3" id="KW-1185">Reference proteome</keyword>
<dbReference type="EMBL" id="RHLQ01000017">
    <property type="protein sequence ID" value="RNC99230.1"/>
    <property type="molecule type" value="Genomic_DNA"/>
</dbReference>
<protein>
    <recommendedName>
        <fullName evidence="4">Endolytic transglycosylase MltG</fullName>
    </recommendedName>
</protein>
<evidence type="ECO:0000256" key="1">
    <source>
        <dbReference type="SAM" id="MobiDB-lite"/>
    </source>
</evidence>
<dbReference type="AlphaFoldDB" id="A0A3M8HAY1"/>
<gene>
    <name evidence="2" type="ORF">EC501_08655</name>
</gene>
<reference evidence="2 3" key="1">
    <citation type="journal article" date="2014" name="Int. J. Syst. Evol. Microbiol.">
        <title>Lysinibacillus halotolerans sp. nov., isolated from saline-alkaline soil.</title>
        <authorList>
            <person name="Kong D."/>
            <person name="Wang Y."/>
            <person name="Zhao B."/>
            <person name="Li Y."/>
            <person name="Song J."/>
            <person name="Zhai Y."/>
            <person name="Zhang C."/>
            <person name="Wang H."/>
            <person name="Chen X."/>
            <person name="Zhao B."/>
            <person name="Ruan Z."/>
        </authorList>
    </citation>
    <scope>NUCLEOTIDE SEQUENCE [LARGE SCALE GENOMIC DNA]</scope>
    <source>
        <strain evidence="2 3">MCCC 1A12703</strain>
    </source>
</reference>
<name>A0A3M8HAY1_9BACI</name>
<organism evidence="2 3">
    <name type="scientific">Lysinibacillus halotolerans</name>
    <dbReference type="NCBI Taxonomy" id="1368476"/>
    <lineage>
        <taxon>Bacteria</taxon>
        <taxon>Bacillati</taxon>
        <taxon>Bacillota</taxon>
        <taxon>Bacilli</taxon>
        <taxon>Bacillales</taxon>
        <taxon>Bacillaceae</taxon>
        <taxon>Lysinibacillus</taxon>
    </lineage>
</organism>
<dbReference type="RefSeq" id="WP_122971887.1">
    <property type="nucleotide sequence ID" value="NZ_RHLQ01000017.1"/>
</dbReference>
<evidence type="ECO:0000313" key="3">
    <source>
        <dbReference type="Proteomes" id="UP000279909"/>
    </source>
</evidence>
<accession>A0A3M8HAY1</accession>
<dbReference type="Gene3D" id="3.30.1490.480">
    <property type="entry name" value="Endolytic murein transglycosylase"/>
    <property type="match status" value="1"/>
</dbReference>